<keyword evidence="4" id="KW-1185">Reference proteome</keyword>
<evidence type="ECO:0000313" key="3">
    <source>
        <dbReference type="EMBL" id="SEQ95696.1"/>
    </source>
</evidence>
<evidence type="ECO:0000313" key="4">
    <source>
        <dbReference type="Proteomes" id="UP000198504"/>
    </source>
</evidence>
<reference evidence="4" key="1">
    <citation type="submission" date="2016-10" db="EMBL/GenBank/DDBJ databases">
        <authorList>
            <person name="Varghese N."/>
            <person name="Submissions S."/>
        </authorList>
    </citation>
    <scope>NUCLEOTIDE SEQUENCE [LARGE SCALE GENOMIC DNA]</scope>
    <source>
        <strain evidence="4">CGMCC 4.6856</strain>
    </source>
</reference>
<evidence type="ECO:0000256" key="1">
    <source>
        <dbReference type="SAM" id="MobiDB-lite"/>
    </source>
</evidence>
<protein>
    <submittedName>
        <fullName evidence="3">Uncharacterized protein</fullName>
    </submittedName>
</protein>
<proteinExistence type="predicted"/>
<dbReference type="EMBL" id="FOFA01000007">
    <property type="protein sequence ID" value="SEQ95696.1"/>
    <property type="molecule type" value="Genomic_DNA"/>
</dbReference>
<feature type="region of interest" description="Disordered" evidence="1">
    <location>
        <begin position="47"/>
        <end position="80"/>
    </location>
</feature>
<sequence>MLALLDLDPNIVKPGWTPLLITVAMGAVMVLLFISLRRQFRKIDKNFPMPEAPQSAGTPAASTPAATSSAAGTEATGPKA</sequence>
<keyword evidence="2" id="KW-0472">Membrane</keyword>
<accession>A0A1H9K911</accession>
<gene>
    <name evidence="3" type="ORF">SAMN05421756_107113</name>
</gene>
<dbReference type="STRING" id="1036181.SAMN05421756_107113"/>
<dbReference type="AlphaFoldDB" id="A0A1H9K911"/>
<feature type="compositionally biased region" description="Low complexity" evidence="1">
    <location>
        <begin position="52"/>
        <end position="80"/>
    </location>
</feature>
<keyword evidence="2" id="KW-0812">Transmembrane</keyword>
<organism evidence="3 4">
    <name type="scientific">Microlunatus flavus</name>
    <dbReference type="NCBI Taxonomy" id="1036181"/>
    <lineage>
        <taxon>Bacteria</taxon>
        <taxon>Bacillati</taxon>
        <taxon>Actinomycetota</taxon>
        <taxon>Actinomycetes</taxon>
        <taxon>Propionibacteriales</taxon>
        <taxon>Propionibacteriaceae</taxon>
        <taxon>Microlunatus</taxon>
    </lineage>
</organism>
<name>A0A1H9K911_9ACTN</name>
<keyword evidence="2" id="KW-1133">Transmembrane helix</keyword>
<feature type="transmembrane region" description="Helical" evidence="2">
    <location>
        <begin position="15"/>
        <end position="36"/>
    </location>
</feature>
<evidence type="ECO:0000256" key="2">
    <source>
        <dbReference type="SAM" id="Phobius"/>
    </source>
</evidence>
<dbReference type="Proteomes" id="UP000198504">
    <property type="component" value="Unassembled WGS sequence"/>
</dbReference>